<dbReference type="AlphaFoldDB" id="A0AA86TWG1"/>
<organism evidence="1">
    <name type="scientific">Hexamita inflata</name>
    <dbReference type="NCBI Taxonomy" id="28002"/>
    <lineage>
        <taxon>Eukaryota</taxon>
        <taxon>Metamonada</taxon>
        <taxon>Diplomonadida</taxon>
        <taxon>Hexamitidae</taxon>
        <taxon>Hexamitinae</taxon>
        <taxon>Hexamita</taxon>
    </lineage>
</organism>
<evidence type="ECO:0000313" key="2">
    <source>
        <dbReference type="EMBL" id="CAL6113526.1"/>
    </source>
</evidence>
<protein>
    <submittedName>
        <fullName evidence="2">Hypothetical_protein</fullName>
    </submittedName>
</protein>
<proteinExistence type="predicted"/>
<evidence type="ECO:0000313" key="3">
    <source>
        <dbReference type="Proteomes" id="UP001642409"/>
    </source>
</evidence>
<reference evidence="1" key="1">
    <citation type="submission" date="2023-06" db="EMBL/GenBank/DDBJ databases">
        <authorList>
            <person name="Kurt Z."/>
        </authorList>
    </citation>
    <scope>NUCLEOTIDE SEQUENCE</scope>
</reference>
<dbReference type="EMBL" id="CAXDID020000767">
    <property type="protein sequence ID" value="CAL6113526.1"/>
    <property type="molecule type" value="Genomic_DNA"/>
</dbReference>
<keyword evidence="3" id="KW-1185">Reference proteome</keyword>
<comment type="caution">
    <text evidence="1">The sequence shown here is derived from an EMBL/GenBank/DDBJ whole genome shotgun (WGS) entry which is preliminary data.</text>
</comment>
<dbReference type="EMBL" id="CATOUU010000301">
    <property type="protein sequence ID" value="CAI9923968.1"/>
    <property type="molecule type" value="Genomic_DNA"/>
</dbReference>
<gene>
    <name evidence="1" type="ORF">HINF_LOCUS11613</name>
    <name evidence="2" type="ORF">HINF_LOCUS77550</name>
</gene>
<dbReference type="Proteomes" id="UP001642409">
    <property type="component" value="Unassembled WGS sequence"/>
</dbReference>
<name>A0AA86TWG1_9EUKA</name>
<accession>A0AA86TWG1</accession>
<reference evidence="2 3" key="2">
    <citation type="submission" date="2024-07" db="EMBL/GenBank/DDBJ databases">
        <authorList>
            <person name="Akdeniz Z."/>
        </authorList>
    </citation>
    <scope>NUCLEOTIDE SEQUENCE [LARGE SCALE GENOMIC DNA]</scope>
</reference>
<sequence>MLGQYAQNALQSEFPVNIIFSGSSCHLCYSLSLVEWMNMCKFCEWLFSCNKCTITILDLTFQIILNNSGEKNGIVLQWCINRKYSQCGSYQTGRNEIGQKCAREQEYCLEEIEMCGKYFFGLKQYIGELEKNNCKV</sequence>
<evidence type="ECO:0000313" key="1">
    <source>
        <dbReference type="EMBL" id="CAI9923968.1"/>
    </source>
</evidence>